<dbReference type="Pfam" id="PF09339">
    <property type="entry name" value="HTH_IclR"/>
    <property type="match status" value="1"/>
</dbReference>
<sequence length="265" mass="28684">METDMQSEPENVENEVGTSTVGKAFQIISAVTAAPNHHATVAEISEKLALPRPTANRLISNLIKLGLLKREGGGLRIIEGDRLVQMSSAVLEGAARRGPRHEVLRQLVIETRETANVGTLSDGEVLYLDRFEAVWPLALRLEVGSRVPIYCSAIGKLMLSRMPPTQRRKFLDALVLTPRTENTITSRDVLEGELDNIANTGFAVDDEECFNGVIGIAVAVESQHAIPNLGLSLVAPSGRQTIAQMQGFLPALQAAAVRLAHCYTT</sequence>
<dbReference type="InterPro" id="IPR050707">
    <property type="entry name" value="HTH_MetabolicPath_Reg"/>
</dbReference>
<evidence type="ECO:0000256" key="3">
    <source>
        <dbReference type="ARBA" id="ARBA00023163"/>
    </source>
</evidence>
<dbReference type="InterPro" id="IPR005471">
    <property type="entry name" value="Tscrpt_reg_IclR_N"/>
</dbReference>
<dbReference type="RefSeq" id="WP_386376041.1">
    <property type="nucleotide sequence ID" value="NZ_JBHUMP010000034.1"/>
</dbReference>
<evidence type="ECO:0000259" key="4">
    <source>
        <dbReference type="PROSITE" id="PS51077"/>
    </source>
</evidence>
<dbReference type="EMBL" id="JBHUMP010000034">
    <property type="protein sequence ID" value="MFD2741614.1"/>
    <property type="molecule type" value="Genomic_DNA"/>
</dbReference>
<keyword evidence="3" id="KW-0804">Transcription</keyword>
<evidence type="ECO:0000313" key="7">
    <source>
        <dbReference type="Proteomes" id="UP001597474"/>
    </source>
</evidence>
<keyword evidence="2" id="KW-0238">DNA-binding</keyword>
<evidence type="ECO:0000256" key="1">
    <source>
        <dbReference type="ARBA" id="ARBA00023015"/>
    </source>
</evidence>
<dbReference type="SUPFAM" id="SSF46785">
    <property type="entry name" value="Winged helix' DNA-binding domain"/>
    <property type="match status" value="1"/>
</dbReference>
<proteinExistence type="predicted"/>
<gene>
    <name evidence="6" type="ORF">ACFSUD_18790</name>
</gene>
<protein>
    <submittedName>
        <fullName evidence="6">IclR family transcriptional regulator</fullName>
    </submittedName>
</protein>
<keyword evidence="7" id="KW-1185">Reference proteome</keyword>
<dbReference type="InterPro" id="IPR036388">
    <property type="entry name" value="WH-like_DNA-bd_sf"/>
</dbReference>
<dbReference type="Pfam" id="PF01614">
    <property type="entry name" value="IclR_C"/>
    <property type="match status" value="1"/>
</dbReference>
<dbReference type="Proteomes" id="UP001597474">
    <property type="component" value="Unassembled WGS sequence"/>
</dbReference>
<evidence type="ECO:0000313" key="6">
    <source>
        <dbReference type="EMBL" id="MFD2741614.1"/>
    </source>
</evidence>
<feature type="domain" description="HTH iclR-type" evidence="4">
    <location>
        <begin position="18"/>
        <end position="81"/>
    </location>
</feature>
<dbReference type="PROSITE" id="PS51077">
    <property type="entry name" value="HTH_ICLR"/>
    <property type="match status" value="1"/>
</dbReference>
<dbReference type="PROSITE" id="PS51078">
    <property type="entry name" value="ICLR_ED"/>
    <property type="match status" value="1"/>
</dbReference>
<dbReference type="InterPro" id="IPR036390">
    <property type="entry name" value="WH_DNA-bd_sf"/>
</dbReference>
<dbReference type="PANTHER" id="PTHR30136">
    <property type="entry name" value="HELIX-TURN-HELIX TRANSCRIPTIONAL REGULATOR, ICLR FAMILY"/>
    <property type="match status" value="1"/>
</dbReference>
<keyword evidence="1" id="KW-0805">Transcription regulation</keyword>
<dbReference type="InterPro" id="IPR014757">
    <property type="entry name" value="Tscrpt_reg_IclR_C"/>
</dbReference>
<dbReference type="Gene3D" id="3.30.450.40">
    <property type="match status" value="1"/>
</dbReference>
<name>A0ABW5U705_9RHOB</name>
<comment type="caution">
    <text evidence="6">The sequence shown here is derived from an EMBL/GenBank/DDBJ whole genome shotgun (WGS) entry which is preliminary data.</text>
</comment>
<organism evidence="6 7">
    <name type="scientific">Sulfitobacter aestuarii</name>
    <dbReference type="NCBI Taxonomy" id="2161676"/>
    <lineage>
        <taxon>Bacteria</taxon>
        <taxon>Pseudomonadati</taxon>
        <taxon>Pseudomonadota</taxon>
        <taxon>Alphaproteobacteria</taxon>
        <taxon>Rhodobacterales</taxon>
        <taxon>Roseobacteraceae</taxon>
        <taxon>Sulfitobacter</taxon>
    </lineage>
</organism>
<feature type="domain" description="IclR-ED" evidence="5">
    <location>
        <begin position="82"/>
        <end position="265"/>
    </location>
</feature>
<evidence type="ECO:0000256" key="2">
    <source>
        <dbReference type="ARBA" id="ARBA00023125"/>
    </source>
</evidence>
<reference evidence="7" key="1">
    <citation type="journal article" date="2019" name="Int. J. Syst. Evol. Microbiol.">
        <title>The Global Catalogue of Microorganisms (GCM) 10K type strain sequencing project: providing services to taxonomists for standard genome sequencing and annotation.</title>
        <authorList>
            <consortium name="The Broad Institute Genomics Platform"/>
            <consortium name="The Broad Institute Genome Sequencing Center for Infectious Disease"/>
            <person name="Wu L."/>
            <person name="Ma J."/>
        </authorList>
    </citation>
    <scope>NUCLEOTIDE SEQUENCE [LARGE SCALE GENOMIC DNA]</scope>
    <source>
        <strain evidence="7">TISTR 2562</strain>
    </source>
</reference>
<dbReference type="InterPro" id="IPR029016">
    <property type="entry name" value="GAF-like_dom_sf"/>
</dbReference>
<dbReference type="Gene3D" id="1.10.10.10">
    <property type="entry name" value="Winged helix-like DNA-binding domain superfamily/Winged helix DNA-binding domain"/>
    <property type="match status" value="1"/>
</dbReference>
<evidence type="ECO:0000259" key="5">
    <source>
        <dbReference type="PROSITE" id="PS51078"/>
    </source>
</evidence>
<dbReference type="SUPFAM" id="SSF55781">
    <property type="entry name" value="GAF domain-like"/>
    <property type="match status" value="1"/>
</dbReference>
<dbReference type="PANTHER" id="PTHR30136:SF24">
    <property type="entry name" value="HTH-TYPE TRANSCRIPTIONAL REPRESSOR ALLR"/>
    <property type="match status" value="1"/>
</dbReference>
<accession>A0ABW5U705</accession>